<feature type="binding site" evidence="11">
    <location>
        <position position="96"/>
    </location>
    <ligand>
        <name>S-adenosyl-L-methionine</name>
        <dbReference type="ChEBI" id="CHEBI:59789"/>
    </ligand>
</feature>
<dbReference type="EC" id="2.1.1.166" evidence="6 11"/>
<evidence type="ECO:0000256" key="12">
    <source>
        <dbReference type="PIRSR" id="PIRSR005461-1"/>
    </source>
</evidence>
<feature type="binding site" evidence="11">
    <location>
        <position position="60"/>
    </location>
    <ligand>
        <name>S-adenosyl-L-methionine</name>
        <dbReference type="ChEBI" id="CHEBI:59789"/>
    </ligand>
</feature>
<comment type="caution">
    <text evidence="14">The sequence shown here is derived from an EMBL/GenBank/DDBJ whole genome shotgun (WGS) entry which is preliminary data.</text>
</comment>
<dbReference type="PIRSF" id="PIRSF005461">
    <property type="entry name" value="23S_rRNA_mtase"/>
    <property type="match status" value="1"/>
</dbReference>
<keyword evidence="11" id="KW-0963">Cytoplasm</keyword>
<proteinExistence type="inferred from homology"/>
<dbReference type="Pfam" id="PF01728">
    <property type="entry name" value="FtsJ"/>
    <property type="match status" value="1"/>
</dbReference>
<feature type="binding site" evidence="11">
    <location>
        <position position="80"/>
    </location>
    <ligand>
        <name>S-adenosyl-L-methionine</name>
        <dbReference type="ChEBI" id="CHEBI:59789"/>
    </ligand>
</feature>
<dbReference type="InParanoid" id="A0A6N7EXJ0"/>
<comment type="catalytic activity">
    <reaction evidence="10 11">
        <text>uridine(2552) in 23S rRNA + S-adenosyl-L-methionine = 2'-O-methyluridine(2552) in 23S rRNA + S-adenosyl-L-homocysteine + H(+)</text>
        <dbReference type="Rhea" id="RHEA:42720"/>
        <dbReference type="Rhea" id="RHEA-COMP:10202"/>
        <dbReference type="Rhea" id="RHEA-COMP:10203"/>
        <dbReference type="ChEBI" id="CHEBI:15378"/>
        <dbReference type="ChEBI" id="CHEBI:57856"/>
        <dbReference type="ChEBI" id="CHEBI:59789"/>
        <dbReference type="ChEBI" id="CHEBI:65315"/>
        <dbReference type="ChEBI" id="CHEBI:74478"/>
        <dbReference type="EC" id="2.1.1.166"/>
    </reaction>
</comment>
<dbReference type="GO" id="GO:0008650">
    <property type="term" value="F:rRNA (uridine-2'-O-)-methyltransferase activity"/>
    <property type="evidence" value="ECO:0007669"/>
    <property type="project" value="UniProtKB-UniRule"/>
</dbReference>
<keyword evidence="3 11" id="KW-0808">Transferase</keyword>
<dbReference type="InterPro" id="IPR050082">
    <property type="entry name" value="RNA_methyltr_RlmE"/>
</dbReference>
<dbReference type="HAMAP" id="MF_01547">
    <property type="entry name" value="RNA_methyltr_E"/>
    <property type="match status" value="1"/>
</dbReference>
<dbReference type="SUPFAM" id="SSF53335">
    <property type="entry name" value="S-adenosyl-L-methionine-dependent methyltransferases"/>
    <property type="match status" value="1"/>
</dbReference>
<evidence type="ECO:0000256" key="3">
    <source>
        <dbReference type="ARBA" id="ARBA00022679"/>
    </source>
</evidence>
<evidence type="ECO:0000256" key="6">
    <source>
        <dbReference type="ARBA" id="ARBA00038861"/>
    </source>
</evidence>
<gene>
    <name evidence="11 14" type="primary">rlmE</name>
    <name evidence="11" type="synonym">ftsJ</name>
    <name evidence="11" type="synonym">rrmJ</name>
    <name evidence="14" type="ORF">GCU85_06120</name>
</gene>
<dbReference type="InterPro" id="IPR015507">
    <property type="entry name" value="rRNA-MeTfrase_E"/>
</dbReference>
<dbReference type="InterPro" id="IPR002877">
    <property type="entry name" value="RNA_MeTrfase_FtsJ_dom"/>
</dbReference>
<feature type="active site" description="Proton acceptor" evidence="11 12">
    <location>
        <position position="162"/>
    </location>
</feature>
<dbReference type="AlphaFoldDB" id="A0A6N7EXJ0"/>
<evidence type="ECO:0000256" key="4">
    <source>
        <dbReference type="ARBA" id="ARBA00022691"/>
    </source>
</evidence>
<feature type="binding site" evidence="11">
    <location>
        <position position="62"/>
    </location>
    <ligand>
        <name>S-adenosyl-L-methionine</name>
        <dbReference type="ChEBI" id="CHEBI:59789"/>
    </ligand>
</feature>
<organism evidence="14 15">
    <name type="scientific">Ostreibacterium oceani</name>
    <dbReference type="NCBI Taxonomy" id="2654998"/>
    <lineage>
        <taxon>Bacteria</taxon>
        <taxon>Pseudomonadati</taxon>
        <taxon>Pseudomonadota</taxon>
        <taxon>Gammaproteobacteria</taxon>
        <taxon>Cardiobacteriales</taxon>
        <taxon>Ostreibacteriaceae</taxon>
        <taxon>Ostreibacterium</taxon>
    </lineage>
</organism>
<evidence type="ECO:0000256" key="5">
    <source>
        <dbReference type="ARBA" id="ARBA00037569"/>
    </source>
</evidence>
<feature type="binding site" evidence="11">
    <location>
        <position position="122"/>
    </location>
    <ligand>
        <name>S-adenosyl-L-methionine</name>
        <dbReference type="ChEBI" id="CHEBI:59789"/>
    </ligand>
</feature>
<comment type="subcellular location">
    <subcellularLocation>
        <location evidence="11">Cytoplasm</location>
    </subcellularLocation>
</comment>
<dbReference type="Proteomes" id="UP000471298">
    <property type="component" value="Unassembled WGS sequence"/>
</dbReference>
<dbReference type="GO" id="GO:0005737">
    <property type="term" value="C:cytoplasm"/>
    <property type="evidence" value="ECO:0007669"/>
    <property type="project" value="UniProtKB-SubCell"/>
</dbReference>
<evidence type="ECO:0000256" key="2">
    <source>
        <dbReference type="ARBA" id="ARBA00022603"/>
    </source>
</evidence>
<comment type="similarity">
    <text evidence="11">Belongs to the class I-like SAM-binding methyltransferase superfamily. RNA methyltransferase RlmE family.</text>
</comment>
<evidence type="ECO:0000256" key="1">
    <source>
        <dbReference type="ARBA" id="ARBA00022552"/>
    </source>
</evidence>
<name>A0A6N7EXJ0_9GAMM</name>
<reference evidence="14 15" key="1">
    <citation type="submission" date="2019-10" db="EMBL/GenBank/DDBJ databases">
        <title>Cardiobacteriales fam. a chemoheterotrophic member of the order Cardiobacteriales, and proposal of Cardiobacteriales fam. nov.</title>
        <authorList>
            <person name="Wang C."/>
        </authorList>
    </citation>
    <scope>NUCLEOTIDE SEQUENCE [LARGE SCALE GENOMIC DNA]</scope>
    <source>
        <strain evidence="14 15">ML27</strain>
    </source>
</reference>
<sequence>MAKSKSSKQWLKEHFKDEFVQKARQDGYRSRATYKLIEIQGRNQLIKPGQVVVDLGAAPGGWSQYAVELVGKQGAVVGLDILPMAPLEDVAFIEGDFREAATLEKLMQTIAPYHGIDWVLSDIAPNMSGIKAVDQPKSMYLVELAYDFAINYLKPNGGFLCKVFQGTGFDELLRQARQDFDNVAIRKPKASRTRSIETYLLARGFRANNR</sequence>
<keyword evidence="15" id="KW-1185">Reference proteome</keyword>
<accession>A0A6N7EXJ0</accession>
<keyword evidence="2 11" id="KW-0489">Methyltransferase</keyword>
<dbReference type="CDD" id="cd02440">
    <property type="entry name" value="AdoMet_MTases"/>
    <property type="match status" value="1"/>
</dbReference>
<evidence type="ECO:0000256" key="8">
    <source>
        <dbReference type="ARBA" id="ARBA00041995"/>
    </source>
</evidence>
<dbReference type="InterPro" id="IPR029063">
    <property type="entry name" value="SAM-dependent_MTases_sf"/>
</dbReference>
<keyword evidence="1 11" id="KW-0698">rRNA processing</keyword>
<evidence type="ECO:0000256" key="11">
    <source>
        <dbReference type="HAMAP-Rule" id="MF_01547"/>
    </source>
</evidence>
<evidence type="ECO:0000256" key="9">
    <source>
        <dbReference type="ARBA" id="ARBA00042745"/>
    </source>
</evidence>
<dbReference type="PANTHER" id="PTHR10920">
    <property type="entry name" value="RIBOSOMAL RNA METHYLTRANSFERASE"/>
    <property type="match status" value="1"/>
</dbReference>
<protein>
    <recommendedName>
        <fullName evidence="7 11">Ribosomal RNA large subunit methyltransferase E</fullName>
        <ecNumber evidence="6 11">2.1.1.166</ecNumber>
    </recommendedName>
    <alternativeName>
        <fullName evidence="9 11">23S rRNA Um2552 methyltransferase</fullName>
    </alternativeName>
    <alternativeName>
        <fullName evidence="8 11">rRNA (uridine-2'-O-)-methyltransferase</fullName>
    </alternativeName>
</protein>
<dbReference type="FunFam" id="3.40.50.150:FF:000005">
    <property type="entry name" value="Ribosomal RNA large subunit methyltransferase E"/>
    <property type="match status" value="1"/>
</dbReference>
<evidence type="ECO:0000256" key="10">
    <source>
        <dbReference type="ARBA" id="ARBA00048970"/>
    </source>
</evidence>
<evidence type="ECO:0000313" key="14">
    <source>
        <dbReference type="EMBL" id="MPV86305.1"/>
    </source>
</evidence>
<dbReference type="FunCoup" id="A0A6N7EXJ0">
    <property type="interactions" value="410"/>
</dbReference>
<evidence type="ECO:0000256" key="7">
    <source>
        <dbReference type="ARBA" id="ARBA00041129"/>
    </source>
</evidence>
<feature type="domain" description="Ribosomal RNA methyltransferase FtsJ" evidence="13">
    <location>
        <begin position="28"/>
        <end position="205"/>
    </location>
</feature>
<dbReference type="PANTHER" id="PTHR10920:SF18">
    <property type="entry name" value="RRNA METHYLTRANSFERASE 2, MITOCHONDRIAL"/>
    <property type="match status" value="1"/>
</dbReference>
<dbReference type="EMBL" id="WHNW01000006">
    <property type="protein sequence ID" value="MPV86305.1"/>
    <property type="molecule type" value="Genomic_DNA"/>
</dbReference>
<evidence type="ECO:0000259" key="13">
    <source>
        <dbReference type="Pfam" id="PF01728"/>
    </source>
</evidence>
<comment type="function">
    <text evidence="5 11">Specifically methylates the uridine in position 2552 of 23S rRNA at the 2'-O position of the ribose in the fully assembled 50S ribosomal subunit.</text>
</comment>
<evidence type="ECO:0000313" key="15">
    <source>
        <dbReference type="Proteomes" id="UP000471298"/>
    </source>
</evidence>
<keyword evidence="4 11" id="KW-0949">S-adenosyl-L-methionine</keyword>
<dbReference type="Gene3D" id="3.40.50.150">
    <property type="entry name" value="Vaccinia Virus protein VP39"/>
    <property type="match status" value="1"/>
</dbReference>
<dbReference type="NCBIfam" id="NF008390">
    <property type="entry name" value="PRK11188.1"/>
    <property type="match status" value="1"/>
</dbReference>
<dbReference type="RefSeq" id="WP_152810307.1">
    <property type="nucleotide sequence ID" value="NZ_WHNW01000006.1"/>
</dbReference>